<feature type="domain" description="YlxR" evidence="2">
    <location>
        <begin position="16"/>
        <end position="87"/>
    </location>
</feature>
<keyword evidence="4" id="KW-1185">Reference proteome</keyword>
<evidence type="ECO:0000313" key="3">
    <source>
        <dbReference type="EMBL" id="RKW70780.1"/>
    </source>
</evidence>
<dbReference type="Pfam" id="PF04296">
    <property type="entry name" value="YlxR"/>
    <property type="match status" value="1"/>
</dbReference>
<dbReference type="Gene3D" id="3.30.1230.10">
    <property type="entry name" value="YlxR-like"/>
    <property type="match status" value="1"/>
</dbReference>
<organism evidence="3 4">
    <name type="scientific">Galactobacter caseinivorans</name>
    <dbReference type="NCBI Taxonomy" id="2676123"/>
    <lineage>
        <taxon>Bacteria</taxon>
        <taxon>Bacillati</taxon>
        <taxon>Actinomycetota</taxon>
        <taxon>Actinomycetes</taxon>
        <taxon>Micrococcales</taxon>
        <taxon>Micrococcaceae</taxon>
        <taxon>Galactobacter</taxon>
    </lineage>
</organism>
<evidence type="ECO:0000259" key="2">
    <source>
        <dbReference type="Pfam" id="PF04296"/>
    </source>
</evidence>
<protein>
    <submittedName>
        <fullName evidence="3">YlxR family protein</fullName>
    </submittedName>
</protein>
<evidence type="ECO:0000256" key="1">
    <source>
        <dbReference type="SAM" id="MobiDB-lite"/>
    </source>
</evidence>
<dbReference type="AlphaFoldDB" id="A0A496PK16"/>
<feature type="compositionally biased region" description="Polar residues" evidence="1">
    <location>
        <begin position="110"/>
        <end position="119"/>
    </location>
</feature>
<dbReference type="InterPro" id="IPR035931">
    <property type="entry name" value="YlxR-like_sf"/>
</dbReference>
<dbReference type="Proteomes" id="UP000273119">
    <property type="component" value="Unassembled WGS sequence"/>
</dbReference>
<dbReference type="EMBL" id="QQXL01000003">
    <property type="protein sequence ID" value="RKW70780.1"/>
    <property type="molecule type" value="Genomic_DNA"/>
</dbReference>
<evidence type="ECO:0000313" key="4">
    <source>
        <dbReference type="Proteomes" id="UP000273119"/>
    </source>
</evidence>
<dbReference type="SUPFAM" id="SSF64376">
    <property type="entry name" value="YlxR-like"/>
    <property type="match status" value="1"/>
</dbReference>
<dbReference type="RefSeq" id="WP_121484806.1">
    <property type="nucleotide sequence ID" value="NZ_QQXL01000003.1"/>
</dbReference>
<dbReference type="InterPro" id="IPR007393">
    <property type="entry name" value="YlxR_dom"/>
</dbReference>
<dbReference type="PANTHER" id="PTHR34215">
    <property type="entry name" value="BLL0784 PROTEIN"/>
    <property type="match status" value="1"/>
</dbReference>
<accession>A0A496PK16</accession>
<name>A0A496PK16_9MICC</name>
<dbReference type="PANTHER" id="PTHR34215:SF1">
    <property type="entry name" value="YLXR DOMAIN-CONTAINING PROTEIN"/>
    <property type="match status" value="1"/>
</dbReference>
<comment type="caution">
    <text evidence="3">The sequence shown here is derived from an EMBL/GenBank/DDBJ whole genome shotgun (WGS) entry which is preliminary data.</text>
</comment>
<feature type="region of interest" description="Disordered" evidence="1">
    <location>
        <begin position="93"/>
        <end position="119"/>
    </location>
</feature>
<gene>
    <name evidence="3" type="ORF">DWQ67_06705</name>
</gene>
<dbReference type="InterPro" id="IPR037465">
    <property type="entry name" value="YlxR"/>
</dbReference>
<proteinExistence type="predicted"/>
<sequence length="119" mass="13288">MVGRSVRSVSTHRPQRTCIGCKRVDDQSQLLRWVLDEQDPTRVLPDPTRRKSGRGAWLHPVPECVQQAARRRAFSRAFRSGNIGHDVEALLHAMSGSPPRGGYDTEKTPESGSQAVETR</sequence>
<reference evidence="3 4" key="1">
    <citation type="submission" date="2018-07" db="EMBL/GenBank/DDBJ databases">
        <title>Arthrobacter sp. nov., isolated from raw cow's milk with high bacterial count.</title>
        <authorList>
            <person name="Hahne J."/>
            <person name="Isele D."/>
            <person name="Lipski A."/>
        </authorList>
    </citation>
    <scope>NUCLEOTIDE SEQUENCE [LARGE SCALE GENOMIC DNA]</scope>
    <source>
        <strain evidence="3 4">JZ R-183</strain>
    </source>
</reference>